<name>A0A850NFP3_9FLAO</name>
<evidence type="ECO:0000313" key="2">
    <source>
        <dbReference type="Proteomes" id="UP000558089"/>
    </source>
</evidence>
<proteinExistence type="predicted"/>
<dbReference type="RefSeq" id="WP_176621209.1">
    <property type="nucleotide sequence ID" value="NZ_WYET01000009.1"/>
</dbReference>
<gene>
    <name evidence="1" type="ORF">GUA46_15200</name>
</gene>
<dbReference type="Proteomes" id="UP000558089">
    <property type="component" value="Unassembled WGS sequence"/>
</dbReference>
<evidence type="ECO:0000313" key="1">
    <source>
        <dbReference type="EMBL" id="NVN19693.1"/>
    </source>
</evidence>
<comment type="caution">
    <text evidence="1">The sequence shown here is derived from an EMBL/GenBank/DDBJ whole genome shotgun (WGS) entry which is preliminary data.</text>
</comment>
<dbReference type="EMBL" id="WYET01000009">
    <property type="protein sequence ID" value="NVN19693.1"/>
    <property type="molecule type" value="Genomic_DNA"/>
</dbReference>
<keyword evidence="2" id="KW-1185">Reference proteome</keyword>
<dbReference type="AlphaFoldDB" id="A0A850NFP3"/>
<sequence length="210" mass="24013">MCISFLITINVLNAQECLNVDYKLRGYFYVGTSLRDTMALGGHYQDSNGPKKVIPRIDTISTPGKFQIVVKSDSLIGFSDKVQGFKVFIINKSQSTVQLPAQDSRLYLTRQVFHKNKWQDIEYLPNSWCGNSYHSVFIKPNEFWDLQAPCLNGKVNTKFRFKLNADNGIAKNPNDITNYYSNEFYGSFNPSQLEKEEGHVPQGIMDPYDN</sequence>
<reference evidence="1 2" key="1">
    <citation type="submission" date="2020-01" db="EMBL/GenBank/DDBJ databases">
        <title>Draft Genome Analysis of Muricauda sp. HICW Isolated from coastal seawater of PR China.</title>
        <authorList>
            <person name="Chen M.-X."/>
        </authorList>
    </citation>
    <scope>NUCLEOTIDE SEQUENCE [LARGE SCALE GENOMIC DNA]</scope>
    <source>
        <strain evidence="1 2">HICW</strain>
    </source>
</reference>
<protein>
    <submittedName>
        <fullName evidence="1">Uncharacterized protein</fullName>
    </submittedName>
</protein>
<accession>A0A850NFP3</accession>
<organism evidence="1 2">
    <name type="scientific">Flagellimonas chongwuensis</name>
    <dbReference type="NCBI Taxonomy" id="2697365"/>
    <lineage>
        <taxon>Bacteria</taxon>
        <taxon>Pseudomonadati</taxon>
        <taxon>Bacteroidota</taxon>
        <taxon>Flavobacteriia</taxon>
        <taxon>Flavobacteriales</taxon>
        <taxon>Flavobacteriaceae</taxon>
        <taxon>Flagellimonas</taxon>
    </lineage>
</organism>